<name>A0AAU9SRZ8_THLAR</name>
<accession>A0AAU9SRZ8</accession>
<gene>
    <name evidence="1" type="ORF">TAV2_LOCUS18650</name>
</gene>
<dbReference type="Pfam" id="PF24046">
    <property type="entry name" value="At4g08330"/>
    <property type="match status" value="1"/>
</dbReference>
<dbReference type="PANTHER" id="PTHR33674:SF8">
    <property type="entry name" value="OS01G0833400 PROTEIN"/>
    <property type="match status" value="1"/>
</dbReference>
<dbReference type="AlphaFoldDB" id="A0AAU9SRZ8"/>
<sequence length="167" mass="18461">MERSASVGINDGRFGGSHFYSPSFSSSSSSSSMRHVNYSCGSCGYELNLSSTNRITSSIGSKYGKSMKSGIISFFNIDEARFSQVDEFQCMPHFSRYSWGLFRRRTKLLCRKCNNYIGNASEEKTPQYALVTQNSNSTSPKNGVTGTVMKYDIKIRSLQPSSAVASL</sequence>
<protein>
    <submittedName>
        <fullName evidence="1">Uncharacterized protein</fullName>
    </submittedName>
</protein>
<dbReference type="Proteomes" id="UP000836841">
    <property type="component" value="Chromosome 6"/>
</dbReference>
<dbReference type="InterPro" id="IPR045282">
    <property type="entry name" value="At4g08330-like"/>
</dbReference>
<keyword evidence="2" id="KW-1185">Reference proteome</keyword>
<evidence type="ECO:0000313" key="2">
    <source>
        <dbReference type="Proteomes" id="UP000836841"/>
    </source>
</evidence>
<evidence type="ECO:0000313" key="1">
    <source>
        <dbReference type="EMBL" id="CAH2070603.1"/>
    </source>
</evidence>
<organism evidence="1 2">
    <name type="scientific">Thlaspi arvense</name>
    <name type="common">Field penny-cress</name>
    <dbReference type="NCBI Taxonomy" id="13288"/>
    <lineage>
        <taxon>Eukaryota</taxon>
        <taxon>Viridiplantae</taxon>
        <taxon>Streptophyta</taxon>
        <taxon>Embryophyta</taxon>
        <taxon>Tracheophyta</taxon>
        <taxon>Spermatophyta</taxon>
        <taxon>Magnoliopsida</taxon>
        <taxon>eudicotyledons</taxon>
        <taxon>Gunneridae</taxon>
        <taxon>Pentapetalae</taxon>
        <taxon>rosids</taxon>
        <taxon>malvids</taxon>
        <taxon>Brassicales</taxon>
        <taxon>Brassicaceae</taxon>
        <taxon>Thlaspideae</taxon>
        <taxon>Thlaspi</taxon>
    </lineage>
</organism>
<reference evidence="1 2" key="1">
    <citation type="submission" date="2022-03" db="EMBL/GenBank/DDBJ databases">
        <authorList>
            <person name="Nunn A."/>
            <person name="Chopra R."/>
            <person name="Nunn A."/>
            <person name="Contreras Garrido A."/>
        </authorList>
    </citation>
    <scope>NUCLEOTIDE SEQUENCE [LARGE SCALE GENOMIC DNA]</scope>
</reference>
<dbReference type="EMBL" id="OU466862">
    <property type="protein sequence ID" value="CAH2070603.1"/>
    <property type="molecule type" value="Genomic_DNA"/>
</dbReference>
<proteinExistence type="predicted"/>
<dbReference type="PANTHER" id="PTHR33674">
    <property type="entry name" value="METHIONINE-S-OXIDE REDUCTASE"/>
    <property type="match status" value="1"/>
</dbReference>